<evidence type="ECO:0000313" key="6">
    <source>
        <dbReference type="Proteomes" id="UP000229600"/>
    </source>
</evidence>
<evidence type="ECO:0000256" key="3">
    <source>
        <dbReference type="SAM" id="SignalP"/>
    </source>
</evidence>
<feature type="chain" id="PRO_5013701868" description="M23ase beta-sheet core domain-containing protein" evidence="3">
    <location>
        <begin position="29"/>
        <end position="420"/>
    </location>
</feature>
<dbReference type="PANTHER" id="PTHR21666">
    <property type="entry name" value="PEPTIDASE-RELATED"/>
    <property type="match status" value="1"/>
</dbReference>
<protein>
    <recommendedName>
        <fullName evidence="4">M23ase beta-sheet core domain-containing protein</fullName>
    </recommendedName>
</protein>
<dbReference type="PANTHER" id="PTHR21666:SF289">
    <property type="entry name" value="L-ALA--D-GLU ENDOPEPTIDASE"/>
    <property type="match status" value="1"/>
</dbReference>
<sequence length="420" mass="47717">MNIKKFTILLSLCIVFLAVPYFVISVNAAGNSTQAEVDQLNQEIEARQSKIKQIEDSILQYKKKIEETRLEKVSLDNQLSILQNRVTGVELDIKLINEKLDTINLQIEKLQFEIAEKEKSIEIQKVISAELIRTLHKNGGRNLVEILAVYDSFSSFYNKLQYLKTVETNLADTTKSLKIAKADLEGEKEETKQRRLAYKDLEDKLSERKKDLEEQAFAKEDILIKTKNSEKVYETLVENLKRQYQDTESEITGFEKQIRQKLEEQKKLESFPPAEQDFGNKLSWPTQSRYLTAYFHDPDYPFRNVFEHTGIDIRAAQATPIKAAGTGYIGRAKHCSASTCYSYVMVIHPGGLATVYGHLSKILVNEEGFVSRGDIIGYSGGTPGTAGAGPFVTGPHLHFEVRLNGIPVNPLDYLIRDWDE</sequence>
<evidence type="ECO:0000259" key="4">
    <source>
        <dbReference type="Pfam" id="PF01551"/>
    </source>
</evidence>
<dbReference type="InterPro" id="IPR050570">
    <property type="entry name" value="Cell_wall_metabolism_enzyme"/>
</dbReference>
<dbReference type="InterPro" id="IPR011055">
    <property type="entry name" value="Dup_hybrid_motif"/>
</dbReference>
<keyword evidence="1 3" id="KW-0732">Signal</keyword>
<evidence type="ECO:0000256" key="2">
    <source>
        <dbReference type="SAM" id="Coils"/>
    </source>
</evidence>
<feature type="coiled-coil region" evidence="2">
    <location>
        <begin position="170"/>
        <end position="264"/>
    </location>
</feature>
<accession>A0A2H0N5G1</accession>
<dbReference type="CDD" id="cd12797">
    <property type="entry name" value="M23_peptidase"/>
    <property type="match status" value="1"/>
</dbReference>
<organism evidence="5 6">
    <name type="scientific">Candidatus Magasanikbacteria bacterium CG11_big_fil_rev_8_21_14_0_20_39_34</name>
    <dbReference type="NCBI Taxonomy" id="1974653"/>
    <lineage>
        <taxon>Bacteria</taxon>
        <taxon>Candidatus Magasanikiibacteriota</taxon>
    </lineage>
</organism>
<reference evidence="5 6" key="1">
    <citation type="submission" date="2017-09" db="EMBL/GenBank/DDBJ databases">
        <title>Depth-based differentiation of microbial function through sediment-hosted aquifers and enrichment of novel symbionts in the deep terrestrial subsurface.</title>
        <authorList>
            <person name="Probst A.J."/>
            <person name="Ladd B."/>
            <person name="Jarett J.K."/>
            <person name="Geller-Mcgrath D.E."/>
            <person name="Sieber C.M."/>
            <person name="Emerson J.B."/>
            <person name="Anantharaman K."/>
            <person name="Thomas B.C."/>
            <person name="Malmstrom R."/>
            <person name="Stieglmeier M."/>
            <person name="Klingl A."/>
            <person name="Woyke T."/>
            <person name="Ryan C.M."/>
            <person name="Banfield J.F."/>
        </authorList>
    </citation>
    <scope>NUCLEOTIDE SEQUENCE [LARGE SCALE GENOMIC DNA]</scope>
    <source>
        <strain evidence="5">CG11_big_fil_rev_8_21_14_0_20_39_34</strain>
    </source>
</reference>
<dbReference type="AlphaFoldDB" id="A0A2H0N5G1"/>
<dbReference type="Gene3D" id="2.70.70.10">
    <property type="entry name" value="Glucose Permease (Domain IIA)"/>
    <property type="match status" value="1"/>
</dbReference>
<evidence type="ECO:0000313" key="5">
    <source>
        <dbReference type="EMBL" id="PIR04122.1"/>
    </source>
</evidence>
<feature type="domain" description="M23ase beta-sheet core" evidence="4">
    <location>
        <begin position="307"/>
        <end position="410"/>
    </location>
</feature>
<gene>
    <name evidence="5" type="ORF">COV59_02975</name>
</gene>
<feature type="signal peptide" evidence="3">
    <location>
        <begin position="1"/>
        <end position="28"/>
    </location>
</feature>
<comment type="caution">
    <text evidence="5">The sequence shown here is derived from an EMBL/GenBank/DDBJ whole genome shotgun (WGS) entry which is preliminary data.</text>
</comment>
<evidence type="ECO:0000256" key="1">
    <source>
        <dbReference type="ARBA" id="ARBA00022729"/>
    </source>
</evidence>
<dbReference type="Proteomes" id="UP000229600">
    <property type="component" value="Unassembled WGS sequence"/>
</dbReference>
<dbReference type="SUPFAM" id="SSF51261">
    <property type="entry name" value="Duplicated hybrid motif"/>
    <property type="match status" value="1"/>
</dbReference>
<dbReference type="GO" id="GO:0004222">
    <property type="term" value="F:metalloendopeptidase activity"/>
    <property type="evidence" value="ECO:0007669"/>
    <property type="project" value="TreeGrafter"/>
</dbReference>
<dbReference type="EMBL" id="PCWN01000007">
    <property type="protein sequence ID" value="PIR04122.1"/>
    <property type="molecule type" value="Genomic_DNA"/>
</dbReference>
<dbReference type="Gene3D" id="6.10.250.3150">
    <property type="match status" value="1"/>
</dbReference>
<feature type="coiled-coil region" evidence="2">
    <location>
        <begin position="37"/>
        <end position="120"/>
    </location>
</feature>
<name>A0A2H0N5G1_9BACT</name>
<dbReference type="InterPro" id="IPR016047">
    <property type="entry name" value="M23ase_b-sheet_dom"/>
</dbReference>
<proteinExistence type="predicted"/>
<dbReference type="Pfam" id="PF01551">
    <property type="entry name" value="Peptidase_M23"/>
    <property type="match status" value="1"/>
</dbReference>
<keyword evidence="2" id="KW-0175">Coiled coil</keyword>